<dbReference type="Proteomes" id="UP000095192">
    <property type="component" value="Unassembled WGS sequence"/>
</dbReference>
<evidence type="ECO:0000259" key="4">
    <source>
        <dbReference type="PROSITE" id="PS50303"/>
    </source>
</evidence>
<dbReference type="Gene3D" id="1.25.10.10">
    <property type="entry name" value="Leucine-rich Repeat Variant"/>
    <property type="match status" value="1"/>
</dbReference>
<dbReference type="InParanoid" id="A0A1D3CTH8"/>
<feature type="repeat" description="Pumilio" evidence="2">
    <location>
        <begin position="551"/>
        <end position="586"/>
    </location>
</feature>
<feature type="compositionally biased region" description="Gly residues" evidence="3">
    <location>
        <begin position="886"/>
        <end position="897"/>
    </location>
</feature>
<dbReference type="SMART" id="SM00025">
    <property type="entry name" value="Pumilio"/>
    <property type="match status" value="8"/>
</dbReference>
<dbReference type="VEuPathDB" id="ToxoDB:cyc_00616"/>
<sequence>MQLSPPSPSRSRGGSSRLLGEEKKTASRPPKGSYLPSELLIGGCSSRWSPSIPLANPHPGGDGEAAPPLGGPPAPPAFGKAGSSPPPGGDLLSPPWEPEAKELDAGGPSDQRLSLLSTASESTAVSLLTGALLSPAECLGGGPPSRSPASPLSPAFLLVGDQGSGGPSTVSSHRPSFQDGLSPAPQLADVLQGRLLLAPPERQHEALQALGCSARESSCKQQPLPRLLIEGEEGGGKSRGLPEEGLRGSRGRRAPCCHHGAEPFVAPAMQPAFQRRMPNASCLLPLNAAIHQNSCSSSSASSSATFQGCGDEEVPPPQQQLLQLQQGGPRSAAEGSSSGAEGLWRLPGDSAVEALLALGPLIRLLDEKEAPQLECPRGDSNAPGGNSVADGLKEGTVESQVLLHLMQRLEEGGTGSRVSLSLQQQQDANIQRMTESLGLLDLSEDSSAGRKIEGAALSSSCSLLLEECRLNARDLTPEELSLVLLEFSTNALGANIIVQVLDNATEDARRLLLTQLVPHIRSLSADAAGSTIVHKLLEICPSEEKKLLHAQLLIDVQRLSLRTYGCRVIQKALHTLDEDDRVTLARGLEGSVLTCIGDQNGNHVIQKCIERLPRGGAQFVLDAIAGQEASLASHCYGCRIIQRLAEACDIEQITPMLDAVMASLRSLTEDQFGNYVIQHLLEYGRQRDKEEIVELLKANLSKLATQKYACNVVERALSLNTLGRAQSELLAVALHPDTQKGAPVTALMLDRYGNYVVQRMVEVAEGKQREVLFRRLLDHLPLLRSCTYGKHIVAALDRLEVGGVSSGEALASSRRKTVPQDARSQKQGRKRQVSPRQAARSSAATGLGGFEDISLEAPIDYSISRGWQQHHLRKASGPPPQRSTRDGGGGSPPGGHIGLQQRQQLLRLLDGQSGVTACTSEELQLQLDVSPTAALLGQDNRGAPFAQAEPSTCGRGERQEGPSVLAASNGLSDLLGIWRKQQPSLFNGGSGVCQPALVESSSSPGKEGTGSSAGIQNEWGWGRTPLFYHQPPPPTW</sequence>
<feature type="region of interest" description="Disordered" evidence="3">
    <location>
        <begin position="868"/>
        <end position="898"/>
    </location>
</feature>
<accession>A0A1D3CTH8</accession>
<dbReference type="PANTHER" id="PTHR12537">
    <property type="entry name" value="RNA BINDING PROTEIN PUMILIO-RELATED"/>
    <property type="match status" value="1"/>
</dbReference>
<feature type="region of interest" description="Disordered" evidence="3">
    <location>
        <begin position="1"/>
        <end position="117"/>
    </location>
</feature>
<dbReference type="AlphaFoldDB" id="A0A1D3CTH8"/>
<evidence type="ECO:0000256" key="2">
    <source>
        <dbReference type="PROSITE-ProRule" id="PRU00317"/>
    </source>
</evidence>
<dbReference type="InterPro" id="IPR033712">
    <property type="entry name" value="Pumilio_RNA-bd"/>
</dbReference>
<feature type="repeat" description="Pumilio" evidence="2">
    <location>
        <begin position="737"/>
        <end position="774"/>
    </location>
</feature>
<feature type="repeat" description="Pumilio" evidence="2">
    <location>
        <begin position="515"/>
        <end position="550"/>
    </location>
</feature>
<organism evidence="5 6">
    <name type="scientific">Cyclospora cayetanensis</name>
    <dbReference type="NCBI Taxonomy" id="88456"/>
    <lineage>
        <taxon>Eukaryota</taxon>
        <taxon>Sar</taxon>
        <taxon>Alveolata</taxon>
        <taxon>Apicomplexa</taxon>
        <taxon>Conoidasida</taxon>
        <taxon>Coccidia</taxon>
        <taxon>Eucoccidiorida</taxon>
        <taxon>Eimeriorina</taxon>
        <taxon>Eimeriidae</taxon>
        <taxon>Cyclospora</taxon>
    </lineage>
</organism>
<dbReference type="InterPro" id="IPR033133">
    <property type="entry name" value="PUM-HD"/>
</dbReference>
<name>A0A1D3CTH8_9EIME</name>
<evidence type="ECO:0000313" key="5">
    <source>
        <dbReference type="EMBL" id="OEH74507.1"/>
    </source>
</evidence>
<feature type="region of interest" description="Disordered" evidence="3">
    <location>
        <begin position="807"/>
        <end position="845"/>
    </location>
</feature>
<protein>
    <submittedName>
        <fullName evidence="5">Pumilio-family RNA binding repeat domain-containing</fullName>
    </submittedName>
</protein>
<dbReference type="PROSITE" id="PS50302">
    <property type="entry name" value="PUM"/>
    <property type="match status" value="6"/>
</dbReference>
<reference evidence="5 6" key="1">
    <citation type="journal article" date="2016" name="BMC Genomics">
        <title>Comparative genomics reveals Cyclospora cayetanensis possesses coccidia-like metabolism and invasion components but unique surface antigens.</title>
        <authorList>
            <person name="Liu S."/>
            <person name="Wang L."/>
            <person name="Zheng H."/>
            <person name="Xu Z."/>
            <person name="Roellig D.M."/>
            <person name="Li N."/>
            <person name="Frace M.A."/>
            <person name="Tang K."/>
            <person name="Arrowood M.J."/>
            <person name="Moss D.M."/>
            <person name="Zhang L."/>
            <person name="Feng Y."/>
            <person name="Xiao L."/>
        </authorList>
    </citation>
    <scope>NUCLEOTIDE SEQUENCE [LARGE SCALE GENOMIC DNA]</scope>
    <source>
        <strain evidence="5 6">CHN_HEN01</strain>
    </source>
</reference>
<dbReference type="CDD" id="cd07920">
    <property type="entry name" value="Pumilio"/>
    <property type="match status" value="1"/>
</dbReference>
<dbReference type="VEuPathDB" id="ToxoDB:LOC34617759"/>
<feature type="repeat" description="Pumilio" evidence="2">
    <location>
        <begin position="659"/>
        <end position="694"/>
    </location>
</feature>
<dbReference type="Pfam" id="PF00806">
    <property type="entry name" value="PUF"/>
    <property type="match status" value="7"/>
</dbReference>
<feature type="region of interest" description="Disordered" evidence="3">
    <location>
        <begin position="942"/>
        <end position="961"/>
    </location>
</feature>
<dbReference type="GO" id="GO:0005737">
    <property type="term" value="C:cytoplasm"/>
    <property type="evidence" value="ECO:0007669"/>
    <property type="project" value="TreeGrafter"/>
</dbReference>
<dbReference type="InterPro" id="IPR011989">
    <property type="entry name" value="ARM-like"/>
</dbReference>
<feature type="domain" description="PUM-HD" evidence="4">
    <location>
        <begin position="452"/>
        <end position="800"/>
    </location>
</feature>
<evidence type="ECO:0000256" key="3">
    <source>
        <dbReference type="SAM" id="MobiDB-lite"/>
    </source>
</evidence>
<keyword evidence="1" id="KW-0677">Repeat</keyword>
<dbReference type="SUPFAM" id="SSF48371">
    <property type="entry name" value="ARM repeat"/>
    <property type="match status" value="1"/>
</dbReference>
<feature type="compositionally biased region" description="Basic and acidic residues" evidence="3">
    <location>
        <begin position="234"/>
        <end position="247"/>
    </location>
</feature>
<feature type="repeat" description="Pumilio" evidence="2">
    <location>
        <begin position="623"/>
        <end position="658"/>
    </location>
</feature>
<keyword evidence="6" id="KW-1185">Reference proteome</keyword>
<feature type="compositionally biased region" description="Low complexity" evidence="3">
    <location>
        <begin position="9"/>
        <end position="18"/>
    </location>
</feature>
<dbReference type="GO" id="GO:0010608">
    <property type="term" value="P:post-transcriptional regulation of gene expression"/>
    <property type="evidence" value="ECO:0007669"/>
    <property type="project" value="TreeGrafter"/>
</dbReference>
<dbReference type="PANTHER" id="PTHR12537:SF12">
    <property type="entry name" value="MATERNAL PROTEIN PUMILIO"/>
    <property type="match status" value="1"/>
</dbReference>
<feature type="compositionally biased region" description="Polar residues" evidence="3">
    <location>
        <begin position="999"/>
        <end position="1015"/>
    </location>
</feature>
<proteinExistence type="predicted"/>
<dbReference type="GO" id="GO:0003730">
    <property type="term" value="F:mRNA 3'-UTR binding"/>
    <property type="evidence" value="ECO:0007669"/>
    <property type="project" value="TreeGrafter"/>
</dbReference>
<dbReference type="InterPro" id="IPR016024">
    <property type="entry name" value="ARM-type_fold"/>
</dbReference>
<feature type="region of interest" description="Disordered" evidence="3">
    <location>
        <begin position="997"/>
        <end position="1036"/>
    </location>
</feature>
<dbReference type="InterPro" id="IPR001313">
    <property type="entry name" value="Pumilio_RNA-bd_rpt"/>
</dbReference>
<dbReference type="EMBL" id="JROU02002018">
    <property type="protein sequence ID" value="OEH74507.1"/>
    <property type="molecule type" value="Genomic_DNA"/>
</dbReference>
<feature type="region of interest" description="Disordered" evidence="3">
    <location>
        <begin position="230"/>
        <end position="251"/>
    </location>
</feature>
<dbReference type="PROSITE" id="PS50303">
    <property type="entry name" value="PUM_HD"/>
    <property type="match status" value="1"/>
</dbReference>
<comment type="caution">
    <text evidence="5">The sequence shown here is derived from an EMBL/GenBank/DDBJ whole genome shotgun (WGS) entry which is preliminary data.</text>
</comment>
<evidence type="ECO:0000256" key="1">
    <source>
        <dbReference type="ARBA" id="ARBA00022737"/>
    </source>
</evidence>
<evidence type="ECO:0000313" key="6">
    <source>
        <dbReference type="Proteomes" id="UP000095192"/>
    </source>
</evidence>
<feature type="repeat" description="Pumilio" evidence="2">
    <location>
        <begin position="587"/>
        <end position="622"/>
    </location>
</feature>
<feature type="region of interest" description="Disordered" evidence="3">
    <location>
        <begin position="322"/>
        <end position="344"/>
    </location>
</feature>
<feature type="region of interest" description="Disordered" evidence="3">
    <location>
        <begin position="160"/>
        <end position="179"/>
    </location>
</feature>
<gene>
    <name evidence="5" type="ORF">cyc_00616</name>
</gene>
<feature type="compositionally biased region" description="Low complexity" evidence="3">
    <location>
        <begin position="322"/>
        <end position="342"/>
    </location>
</feature>
<feature type="compositionally biased region" description="Low complexity" evidence="3">
    <location>
        <begin position="77"/>
        <end position="94"/>
    </location>
</feature>